<proteinExistence type="predicted"/>
<dbReference type="OMA" id="HGEPRHS"/>
<dbReference type="AlphaFoldDB" id="A0A3B5KCU5"/>
<name>A0A3B5KCU5_TAKRU</name>
<feature type="compositionally biased region" description="Basic and acidic residues" evidence="1">
    <location>
        <begin position="451"/>
        <end position="462"/>
    </location>
</feature>
<keyword evidence="3" id="KW-1185">Reference proteome</keyword>
<dbReference type="Proteomes" id="UP000005226">
    <property type="component" value="Chromosome 12"/>
</dbReference>
<evidence type="ECO:0000256" key="1">
    <source>
        <dbReference type="SAM" id="MobiDB-lite"/>
    </source>
</evidence>
<dbReference type="InParanoid" id="A0A3B5KCU5"/>
<protein>
    <submittedName>
        <fullName evidence="2">Uncharacterized LOC105417133</fullName>
    </submittedName>
</protein>
<feature type="compositionally biased region" description="Basic and acidic residues" evidence="1">
    <location>
        <begin position="296"/>
        <end position="312"/>
    </location>
</feature>
<feature type="region of interest" description="Disordered" evidence="1">
    <location>
        <begin position="87"/>
        <end position="108"/>
    </location>
</feature>
<dbReference type="STRING" id="31033.ENSTRUP00000051247"/>
<dbReference type="FunCoup" id="A0A3B5KCU5">
    <property type="interactions" value="97"/>
</dbReference>
<reference evidence="2 3" key="1">
    <citation type="journal article" date="2011" name="Genome Biol. Evol.">
        <title>Integration of the genetic map and genome assembly of fugu facilitates insights into distinct features of genome evolution in teleosts and mammals.</title>
        <authorList>
            <person name="Kai W."/>
            <person name="Kikuchi K."/>
            <person name="Tohari S."/>
            <person name="Chew A.K."/>
            <person name="Tay A."/>
            <person name="Fujiwara A."/>
            <person name="Hosoya S."/>
            <person name="Suetake H."/>
            <person name="Naruse K."/>
            <person name="Brenner S."/>
            <person name="Suzuki Y."/>
            <person name="Venkatesh B."/>
        </authorList>
    </citation>
    <scope>NUCLEOTIDE SEQUENCE [LARGE SCALE GENOMIC DNA]</scope>
</reference>
<sequence length="671" mass="78144">MKLDEPIIGLDYLRELSNNDSHGDPRYTCNLCNQTAHLTEMVRHLIGRKHRQKYMETKRPDLVTWNKRESLGGNICKAKAEMIERQDGRGHPVQMAKRSRNTTFPSPGDQRWQMENRYKKGSLARQGATLHLPSLMDFKIDCVPRGGSVSKQPNESSFHQEDSYGLEQDCRDTSSWGRFEENVQITIKTDHRERDGCKQAHGDPHYRTNYKEQYGRAEQRAVELKPNISNCYSRLEVRLGRSQSYSRDGSCVEEATYRRGYPETDPLDIVRTEEKGIEHGRSSVYKQLYPNDDSRQWSWDRRRGSREPESRRRSFSRGVESDQSRDFLVNAQLMEDHNIGKPYTEAAKPGLSRPGLSNLERKGDVPRFMADIPEPFKRFLKGRSDDIEQGKRKRKSRFSDASIEEVAKTRRMYEECGPSELKYDSYHSPDHSSLRPRMNETQHSGHVQSPHHYESYNRAGERGGSQKEVVYDMLKNIEVANREEAEFLKSKLCDLLKEFMAKKSDNIEKTPSRAFVSKNFNSLNPDDCLPTRHMYERMLRENCDYRQQVESPNYHEDHRESVWENLAHNMPEEQHSEHSRSMQAEPRYPSSNHSHHEDGFVQSEIPSRQVFNLSDAPSYPQRALEPTSSYGDEDHLDLHPSAYFQYMEKSGLYSSSLEKITSTLLELVKRQ</sequence>
<feature type="region of interest" description="Disordered" evidence="1">
    <location>
        <begin position="571"/>
        <end position="598"/>
    </location>
</feature>
<reference evidence="2" key="3">
    <citation type="submission" date="2025-09" db="UniProtKB">
        <authorList>
            <consortium name="Ensembl"/>
        </authorList>
    </citation>
    <scope>IDENTIFICATION</scope>
</reference>
<dbReference type="OrthoDB" id="5877502at2759"/>
<feature type="region of interest" description="Disordered" evidence="1">
    <location>
        <begin position="421"/>
        <end position="462"/>
    </location>
</feature>
<reference evidence="2" key="2">
    <citation type="submission" date="2025-08" db="UniProtKB">
        <authorList>
            <consortium name="Ensembl"/>
        </authorList>
    </citation>
    <scope>IDENTIFICATION</scope>
</reference>
<evidence type="ECO:0000313" key="2">
    <source>
        <dbReference type="Ensembl" id="ENSTRUP00000051247.2"/>
    </source>
</evidence>
<evidence type="ECO:0000313" key="3">
    <source>
        <dbReference type="Proteomes" id="UP000005226"/>
    </source>
</evidence>
<dbReference type="GeneID" id="105417133"/>
<accession>A0A3B5KCU5</accession>
<feature type="region of interest" description="Disordered" evidence="1">
    <location>
        <begin position="296"/>
        <end position="321"/>
    </location>
</feature>
<feature type="region of interest" description="Disordered" evidence="1">
    <location>
        <begin position="614"/>
        <end position="634"/>
    </location>
</feature>
<feature type="compositionally biased region" description="Basic and acidic residues" evidence="1">
    <location>
        <begin position="421"/>
        <end position="440"/>
    </location>
</feature>
<feature type="compositionally biased region" description="Basic and acidic residues" evidence="1">
    <location>
        <begin position="571"/>
        <end position="580"/>
    </location>
</feature>
<organism evidence="2 3">
    <name type="scientific">Takifugu rubripes</name>
    <name type="common">Japanese pufferfish</name>
    <name type="synonym">Fugu rubripes</name>
    <dbReference type="NCBI Taxonomy" id="31033"/>
    <lineage>
        <taxon>Eukaryota</taxon>
        <taxon>Metazoa</taxon>
        <taxon>Chordata</taxon>
        <taxon>Craniata</taxon>
        <taxon>Vertebrata</taxon>
        <taxon>Euteleostomi</taxon>
        <taxon>Actinopterygii</taxon>
        <taxon>Neopterygii</taxon>
        <taxon>Teleostei</taxon>
        <taxon>Neoteleostei</taxon>
        <taxon>Acanthomorphata</taxon>
        <taxon>Eupercaria</taxon>
        <taxon>Tetraodontiformes</taxon>
        <taxon>Tetradontoidea</taxon>
        <taxon>Tetraodontidae</taxon>
        <taxon>Takifugu</taxon>
    </lineage>
</organism>
<dbReference type="Ensembl" id="ENSTRUT00000054604.2">
    <property type="protein sequence ID" value="ENSTRUP00000051247.2"/>
    <property type="gene ID" value="ENSTRUG00000023414.2"/>
</dbReference>
<gene>
    <name evidence="2" type="primary">si:ch211-13c6.2</name>
</gene>
<dbReference type="GeneTree" id="ENSGT00940000173087"/>